<dbReference type="AlphaFoldDB" id="A0A1Y2DB27"/>
<keyword evidence="8" id="KW-0482">Metalloprotease</keyword>
<dbReference type="PANTHER" id="PTHR47466">
    <property type="match status" value="1"/>
</dbReference>
<comment type="caution">
    <text evidence="12">The sequence shown here is derived from an EMBL/GenBank/DDBJ whole genome shotgun (WGS) entry which is preliminary data.</text>
</comment>
<dbReference type="GO" id="GO:0006508">
    <property type="term" value="P:proteolysis"/>
    <property type="evidence" value="ECO:0007669"/>
    <property type="project" value="UniProtKB-KW"/>
</dbReference>
<dbReference type="Proteomes" id="UP000193689">
    <property type="component" value="Unassembled WGS sequence"/>
</dbReference>
<name>A0A1Y2DB27_9PEZI</name>
<evidence type="ECO:0000313" key="12">
    <source>
        <dbReference type="EMBL" id="ORY56354.1"/>
    </source>
</evidence>
<keyword evidence="4" id="KW-0479">Metal-binding</keyword>
<evidence type="ECO:0000256" key="1">
    <source>
        <dbReference type="ARBA" id="ARBA00003174"/>
    </source>
</evidence>
<sequence>MQFKSLLLGALAATSALAYRACGAPDPTEDQMEVAHSFSIQEEAARIAGNVTKRADINVKVYFHVLASSTSVSGGYISAATLTRQLAAMNKAYAPYGIAFTQAGADWTVNSAWAADGSELAMKKALRKGTYADLNMYFVNSMDYLGYCYFPTSVTTGSNNFYYDGCTILASTVPGGSEANYNLGYTAVHEAGHWFGLYHTFQGGCTGSGDFVSDTPAEATSATGCPTGRDSCTSAGVDPIHNYMDYTYDTCYTEFTPGQKTRIYSYWDAYRA</sequence>
<dbReference type="GeneID" id="63773197"/>
<evidence type="ECO:0000256" key="4">
    <source>
        <dbReference type="ARBA" id="ARBA00022723"/>
    </source>
</evidence>
<protein>
    <recommendedName>
        <fullName evidence="11">Peptidase M43 pregnancy-associated plasma-A domain-containing protein</fullName>
    </recommendedName>
</protein>
<feature type="signal peptide" evidence="10">
    <location>
        <begin position="1"/>
        <end position="18"/>
    </location>
</feature>
<organism evidence="12 13">
    <name type="scientific">Pseudomassariella vexata</name>
    <dbReference type="NCBI Taxonomy" id="1141098"/>
    <lineage>
        <taxon>Eukaryota</taxon>
        <taxon>Fungi</taxon>
        <taxon>Dikarya</taxon>
        <taxon>Ascomycota</taxon>
        <taxon>Pezizomycotina</taxon>
        <taxon>Sordariomycetes</taxon>
        <taxon>Xylariomycetidae</taxon>
        <taxon>Amphisphaeriales</taxon>
        <taxon>Pseudomassariaceae</taxon>
        <taxon>Pseudomassariella</taxon>
    </lineage>
</organism>
<evidence type="ECO:0000256" key="6">
    <source>
        <dbReference type="ARBA" id="ARBA00022801"/>
    </source>
</evidence>
<dbReference type="OrthoDB" id="536211at2759"/>
<keyword evidence="7" id="KW-0862">Zinc</keyword>
<dbReference type="InterPro" id="IPR008754">
    <property type="entry name" value="Peptidase_M43"/>
</dbReference>
<evidence type="ECO:0000259" key="11">
    <source>
        <dbReference type="Pfam" id="PF05572"/>
    </source>
</evidence>
<feature type="domain" description="Peptidase M43 pregnancy-associated plasma-A" evidence="11">
    <location>
        <begin position="180"/>
        <end position="264"/>
    </location>
</feature>
<dbReference type="GO" id="GO:0008237">
    <property type="term" value="F:metallopeptidase activity"/>
    <property type="evidence" value="ECO:0007669"/>
    <property type="project" value="UniProtKB-KW"/>
</dbReference>
<dbReference type="PANTHER" id="PTHR47466:SF1">
    <property type="entry name" value="METALLOPROTEASE MEP1 (AFU_ORTHOLOGUE AFUA_1G07730)-RELATED"/>
    <property type="match status" value="1"/>
</dbReference>
<keyword evidence="6" id="KW-0378">Hydrolase</keyword>
<evidence type="ECO:0000256" key="9">
    <source>
        <dbReference type="ARBA" id="ARBA00023157"/>
    </source>
</evidence>
<evidence type="ECO:0000256" key="10">
    <source>
        <dbReference type="SAM" id="SignalP"/>
    </source>
</evidence>
<evidence type="ECO:0000256" key="2">
    <source>
        <dbReference type="ARBA" id="ARBA00008721"/>
    </source>
</evidence>
<proteinExistence type="inferred from homology"/>
<evidence type="ECO:0000256" key="8">
    <source>
        <dbReference type="ARBA" id="ARBA00023049"/>
    </source>
</evidence>
<feature type="chain" id="PRO_5013050615" description="Peptidase M43 pregnancy-associated plasma-A domain-containing protein" evidence="10">
    <location>
        <begin position="19"/>
        <end position="272"/>
    </location>
</feature>
<dbReference type="RefSeq" id="XP_040710071.1">
    <property type="nucleotide sequence ID" value="XM_040856985.1"/>
</dbReference>
<evidence type="ECO:0000256" key="3">
    <source>
        <dbReference type="ARBA" id="ARBA00022670"/>
    </source>
</evidence>
<dbReference type="Pfam" id="PF05572">
    <property type="entry name" value="Peptidase_M43"/>
    <property type="match status" value="1"/>
</dbReference>
<dbReference type="STRING" id="1141098.A0A1Y2DB27"/>
<keyword evidence="13" id="KW-1185">Reference proteome</keyword>
<evidence type="ECO:0000256" key="5">
    <source>
        <dbReference type="ARBA" id="ARBA00022729"/>
    </source>
</evidence>
<dbReference type="InterPro" id="IPR024079">
    <property type="entry name" value="MetalloPept_cat_dom_sf"/>
</dbReference>
<dbReference type="InParanoid" id="A0A1Y2DB27"/>
<evidence type="ECO:0000313" key="13">
    <source>
        <dbReference type="Proteomes" id="UP000193689"/>
    </source>
</evidence>
<evidence type="ECO:0000256" key="7">
    <source>
        <dbReference type="ARBA" id="ARBA00022833"/>
    </source>
</evidence>
<gene>
    <name evidence="12" type="ORF">BCR38DRAFT_355844</name>
</gene>
<comment type="similarity">
    <text evidence="2">Belongs to the peptidase M43B family.</text>
</comment>
<keyword evidence="5 10" id="KW-0732">Signal</keyword>
<keyword evidence="3" id="KW-0645">Protease</keyword>
<dbReference type="CDD" id="cd04275">
    <property type="entry name" value="ZnMc_pappalysin_like"/>
    <property type="match status" value="1"/>
</dbReference>
<dbReference type="Gene3D" id="3.40.390.10">
    <property type="entry name" value="Collagenase (Catalytic Domain)"/>
    <property type="match status" value="1"/>
</dbReference>
<keyword evidence="9" id="KW-1015">Disulfide bond</keyword>
<comment type="function">
    <text evidence="1">Secreted metalloproteinase that allows assimilation of proteinaceous substrates.</text>
</comment>
<dbReference type="EMBL" id="MCFJ01000023">
    <property type="protein sequence ID" value="ORY56354.1"/>
    <property type="molecule type" value="Genomic_DNA"/>
</dbReference>
<dbReference type="GO" id="GO:0046872">
    <property type="term" value="F:metal ion binding"/>
    <property type="evidence" value="ECO:0007669"/>
    <property type="project" value="UniProtKB-KW"/>
</dbReference>
<accession>A0A1Y2DB27</accession>
<reference evidence="12 13" key="1">
    <citation type="submission" date="2016-07" db="EMBL/GenBank/DDBJ databases">
        <title>Pervasive Adenine N6-methylation of Active Genes in Fungi.</title>
        <authorList>
            <consortium name="DOE Joint Genome Institute"/>
            <person name="Mondo S.J."/>
            <person name="Dannebaum R.O."/>
            <person name="Kuo R.C."/>
            <person name="Labutti K."/>
            <person name="Haridas S."/>
            <person name="Kuo A."/>
            <person name="Salamov A."/>
            <person name="Ahrendt S.R."/>
            <person name="Lipzen A."/>
            <person name="Sullivan W."/>
            <person name="Andreopoulos W.B."/>
            <person name="Clum A."/>
            <person name="Lindquist E."/>
            <person name="Daum C."/>
            <person name="Ramamoorthy G.K."/>
            <person name="Gryganskyi A."/>
            <person name="Culley D."/>
            <person name="Magnuson J.K."/>
            <person name="James T.Y."/>
            <person name="O'Malley M.A."/>
            <person name="Stajich J.E."/>
            <person name="Spatafora J.W."/>
            <person name="Visel A."/>
            <person name="Grigoriev I.V."/>
        </authorList>
    </citation>
    <scope>NUCLEOTIDE SEQUENCE [LARGE SCALE GENOMIC DNA]</scope>
    <source>
        <strain evidence="12 13">CBS 129021</strain>
    </source>
</reference>
<dbReference type="SUPFAM" id="SSF55486">
    <property type="entry name" value="Metalloproteases ('zincins'), catalytic domain"/>
    <property type="match status" value="1"/>
</dbReference>